<keyword evidence="1" id="KW-0472">Membrane</keyword>
<keyword evidence="3" id="KW-1185">Reference proteome</keyword>
<keyword evidence="1" id="KW-1133">Transmembrane helix</keyword>
<dbReference type="AlphaFoldDB" id="A0A498IBC6"/>
<accession>A0A498IBC6</accession>
<evidence type="ECO:0000256" key="1">
    <source>
        <dbReference type="SAM" id="Phobius"/>
    </source>
</evidence>
<dbReference type="Proteomes" id="UP000290289">
    <property type="component" value="Chromosome 13"/>
</dbReference>
<evidence type="ECO:0000313" key="2">
    <source>
        <dbReference type="EMBL" id="RXH78881.1"/>
    </source>
</evidence>
<proteinExistence type="predicted"/>
<reference evidence="2 3" key="1">
    <citation type="submission" date="2018-10" db="EMBL/GenBank/DDBJ databases">
        <title>A high-quality apple genome assembly.</title>
        <authorList>
            <person name="Hu J."/>
        </authorList>
    </citation>
    <scope>NUCLEOTIDE SEQUENCE [LARGE SCALE GENOMIC DNA]</scope>
    <source>
        <strain evidence="3">cv. HFTH1</strain>
        <tissue evidence="2">Young leaf</tissue>
    </source>
</reference>
<comment type="caution">
    <text evidence="2">The sequence shown here is derived from an EMBL/GenBank/DDBJ whole genome shotgun (WGS) entry which is preliminary data.</text>
</comment>
<gene>
    <name evidence="2" type="ORF">DVH24_006951</name>
</gene>
<organism evidence="2 3">
    <name type="scientific">Malus domestica</name>
    <name type="common">Apple</name>
    <name type="synonym">Pyrus malus</name>
    <dbReference type="NCBI Taxonomy" id="3750"/>
    <lineage>
        <taxon>Eukaryota</taxon>
        <taxon>Viridiplantae</taxon>
        <taxon>Streptophyta</taxon>
        <taxon>Embryophyta</taxon>
        <taxon>Tracheophyta</taxon>
        <taxon>Spermatophyta</taxon>
        <taxon>Magnoliopsida</taxon>
        <taxon>eudicotyledons</taxon>
        <taxon>Gunneridae</taxon>
        <taxon>Pentapetalae</taxon>
        <taxon>rosids</taxon>
        <taxon>fabids</taxon>
        <taxon>Rosales</taxon>
        <taxon>Rosaceae</taxon>
        <taxon>Amygdaloideae</taxon>
        <taxon>Maleae</taxon>
        <taxon>Malus</taxon>
    </lineage>
</organism>
<name>A0A498IBC6_MALDO</name>
<feature type="transmembrane region" description="Helical" evidence="1">
    <location>
        <begin position="100"/>
        <end position="117"/>
    </location>
</feature>
<dbReference type="EMBL" id="RDQH01000339">
    <property type="protein sequence ID" value="RXH78881.1"/>
    <property type="molecule type" value="Genomic_DNA"/>
</dbReference>
<keyword evidence="1" id="KW-0812">Transmembrane</keyword>
<sequence>MENIDHLDLIGTSRGGLDHLEEIHGEEDVGEEGESSLVEDLREKWCSLGNSGWKEEVYPSDGCDGGTFTFFFALVKMRRAKSSFFSSATKLNQHQDKEHLVLLLTLMCLPCFPFFPLP</sequence>
<protein>
    <submittedName>
        <fullName evidence="2">Uncharacterized protein</fullName>
    </submittedName>
</protein>
<evidence type="ECO:0000313" key="3">
    <source>
        <dbReference type="Proteomes" id="UP000290289"/>
    </source>
</evidence>